<dbReference type="EMBL" id="ACFC01000002">
    <property type="protein sequence ID" value="EEE08466.1"/>
    <property type="molecule type" value="Genomic_DNA"/>
</dbReference>
<organism evidence="1 2">
    <name type="scientific">Burkholderia multivorans CGD2</name>
    <dbReference type="NCBI Taxonomy" id="513052"/>
    <lineage>
        <taxon>Bacteria</taxon>
        <taxon>Pseudomonadati</taxon>
        <taxon>Pseudomonadota</taxon>
        <taxon>Betaproteobacteria</taxon>
        <taxon>Burkholderiales</taxon>
        <taxon>Burkholderiaceae</taxon>
        <taxon>Burkholderia</taxon>
        <taxon>Burkholderia cepacia complex</taxon>
    </lineage>
</organism>
<protein>
    <submittedName>
        <fullName evidence="1">Uncharacterized protein</fullName>
    </submittedName>
</protein>
<accession>B9BKJ9</accession>
<gene>
    <name evidence="1" type="ORF">BURMUCGD2_5607</name>
</gene>
<name>B9BKJ9_9BURK</name>
<dbReference type="Proteomes" id="UP000004535">
    <property type="component" value="Unassembled WGS sequence"/>
</dbReference>
<reference evidence="1 2" key="1">
    <citation type="journal article" date="2012" name="J. Bacteriol.">
        <title>Draft Genome Sequence Determination for Cystic Fibrosis and Chronic Granulomatous Disease Burkholderia multivorans Isolates.</title>
        <authorList>
            <person name="Varga J.J."/>
            <person name="Losada L."/>
            <person name="Zelazny A.M."/>
            <person name="Brinkac L."/>
            <person name="Harkins D."/>
            <person name="Radune D."/>
            <person name="Hostetler J."/>
            <person name="Sampaio E.P."/>
            <person name="Ronning C.M."/>
            <person name="Nierman W.C."/>
            <person name="Greenberg D.E."/>
            <person name="Holland S.M."/>
            <person name="Goldberg J.B."/>
        </authorList>
    </citation>
    <scope>NUCLEOTIDE SEQUENCE [LARGE SCALE GENOMIC DNA]</scope>
    <source>
        <strain evidence="1 2">CGD2</strain>
    </source>
</reference>
<proteinExistence type="predicted"/>
<sequence length="44" mass="4808">MGARRFDGGRRSVGTKRSPLPCCATCPIDVVDVGKLCERDAEKR</sequence>
<evidence type="ECO:0000313" key="1">
    <source>
        <dbReference type="EMBL" id="EEE08466.1"/>
    </source>
</evidence>
<evidence type="ECO:0000313" key="2">
    <source>
        <dbReference type="Proteomes" id="UP000004535"/>
    </source>
</evidence>
<dbReference type="AlphaFoldDB" id="B9BKJ9"/>
<comment type="caution">
    <text evidence="1">The sequence shown here is derived from an EMBL/GenBank/DDBJ whole genome shotgun (WGS) entry which is preliminary data.</text>
</comment>